<dbReference type="RefSeq" id="WP_088643328.1">
    <property type="nucleotide sequence ID" value="NZ_MZMV01000011.1"/>
</dbReference>
<accession>A0A2D0AWX6</accession>
<dbReference type="SUPFAM" id="SSF53335">
    <property type="entry name" value="S-adenosyl-L-methionine-dependent methyltransferases"/>
    <property type="match status" value="1"/>
</dbReference>
<dbReference type="InterPro" id="IPR029063">
    <property type="entry name" value="SAM-dependent_MTases_sf"/>
</dbReference>
<gene>
    <name evidence="1" type="ORF">B5D80_08945</name>
</gene>
<comment type="caution">
    <text evidence="1">The sequence shown here is derived from an EMBL/GenBank/DDBJ whole genome shotgun (WGS) entry which is preliminary data.</text>
</comment>
<evidence type="ECO:0000313" key="1">
    <source>
        <dbReference type="EMBL" id="OWV09515.1"/>
    </source>
</evidence>
<dbReference type="EMBL" id="MZMV01000011">
    <property type="protein sequence ID" value="OWV09515.1"/>
    <property type="molecule type" value="Genomic_DNA"/>
</dbReference>
<proteinExistence type="predicted"/>
<dbReference type="OrthoDB" id="9975488at2"/>
<sequence>MLDIAADEFAMVAAQAGAHVTVVDGSSQRLAQVASDAQRHGVTVDTVHALWPHAAVAHHDVVVGAGALRRHRDLPAALRAMVLHADRLLLCVDEAGTPAPHEQVLAALLGAPVIRQAPRHLLIAGTLAEMGLAADVRMVTTVRAVTVADETELVQRLAGRSLPGPLARRLLDLLASTLSRTPAGNWQYRYPAETGLVVCPV</sequence>
<name>A0A2D0AWX6_9ACTN</name>
<evidence type="ECO:0000313" key="2">
    <source>
        <dbReference type="Proteomes" id="UP000197174"/>
    </source>
</evidence>
<organism evidence="1 2">
    <name type="scientific">Micromonospora wenchangensis</name>
    <dbReference type="NCBI Taxonomy" id="1185415"/>
    <lineage>
        <taxon>Bacteria</taxon>
        <taxon>Bacillati</taxon>
        <taxon>Actinomycetota</taxon>
        <taxon>Actinomycetes</taxon>
        <taxon>Micromonosporales</taxon>
        <taxon>Micromonosporaceae</taxon>
        <taxon>Micromonospora</taxon>
    </lineage>
</organism>
<protein>
    <recommendedName>
        <fullName evidence="3">Methyltransferase domain-containing protein</fullName>
    </recommendedName>
</protein>
<dbReference type="Proteomes" id="UP000197174">
    <property type="component" value="Unassembled WGS sequence"/>
</dbReference>
<reference evidence="1 2" key="1">
    <citation type="submission" date="2017-03" db="EMBL/GenBank/DDBJ databases">
        <title>Whole genome sequence of Micromonospora wenchangensis, isolated from mangrove soil.</title>
        <authorList>
            <person name="Yang H."/>
        </authorList>
    </citation>
    <scope>NUCLEOTIDE SEQUENCE [LARGE SCALE GENOMIC DNA]</scope>
    <source>
        <strain evidence="1 2">CCTCC AA 2012002</strain>
    </source>
</reference>
<dbReference type="AlphaFoldDB" id="A0A2D0AWX6"/>
<keyword evidence="2" id="KW-1185">Reference proteome</keyword>
<evidence type="ECO:0008006" key="3">
    <source>
        <dbReference type="Google" id="ProtNLM"/>
    </source>
</evidence>